<reference evidence="10" key="1">
    <citation type="submission" date="2022-01" db="EMBL/GenBank/DDBJ databases">
        <authorList>
            <person name="King R."/>
        </authorList>
    </citation>
    <scope>NUCLEOTIDE SEQUENCE</scope>
</reference>
<dbReference type="SUPFAM" id="SSF69572">
    <property type="entry name" value="Activating enzymes of the ubiquitin-like proteins"/>
    <property type="match status" value="1"/>
</dbReference>
<evidence type="ECO:0000256" key="6">
    <source>
        <dbReference type="PIRSR" id="PIRSR606285-1"/>
    </source>
</evidence>
<dbReference type="OrthoDB" id="338614at2759"/>
<dbReference type="GO" id="GO:0032446">
    <property type="term" value="P:protein modification by small protein conjugation"/>
    <property type="evidence" value="ECO:0007669"/>
    <property type="project" value="TreeGrafter"/>
</dbReference>
<dbReference type="InterPro" id="IPR006285">
    <property type="entry name" value="Atg7"/>
</dbReference>
<evidence type="ECO:0000256" key="7">
    <source>
        <dbReference type="RuleBase" id="RU366022"/>
    </source>
</evidence>
<comment type="subcellular location">
    <subcellularLocation>
        <location evidence="7">Cytoplasm</location>
    </subcellularLocation>
    <subcellularLocation>
        <location evidence="7">Preautophagosomal structure</location>
    </subcellularLocation>
</comment>
<comment type="similarity">
    <text evidence="1 7">Belongs to the ATG7 family.</text>
</comment>
<name>A0A9P0G7F2_9CUCU</name>
<sequence>MSIPLSYVPLNSSVNPSFWSKLSELKIDVYKSNEIDVVIWGYSRLIENANLPTSLLEVDSTSFNKEFSDQETYIPFYGKFINTNTIEKFKSCDKQLLINNEGMKFVERFKNGDVLKNPSLLNWFILLTFADIKKYHYYYWFAFPVPQSVTIEKVSSCNISEEFSDEMMIDFYNEFKKLNSIQTSYFVTLKINNLVYLSSLYETFSDESVLKDREPYFTFLNLSPSSNVGSQLRTFVAFILHHRPILEGTKAKFLALNLSRDKTNISLKKSTIYTLKLPEVSSIDMSTTWVGWEKNERDNMGPRLANMKNTLDPAVMAEISNDLNLKLMKWNLLPNIDLQKIKATKCLLLGAGTLGCSVARTLLGWGIRNITFVDNAVVSSSNPVRQSLFTFQDALKSKPKAQAAADSLKLICPGVNSNGYQFTIPMPGHPVGESLLMQTMEEIDKLTELIQNNDIIFLLLDSREGRWLPTLIAASKQKMVINAALGFDSYLVMRHGVYEPKIQEPKAMTCPAGFKSVDGRKLGCYFCTDIVAPGNSMKDRPLDQQCTVTRPGVSQIAGALAAELSLSLLMHEEQIAAPAFYVSKQNVNDLEIDKLNPSILGLVPHSIRGFISSYEQFSPATEKFTNCVACSDFVVRQYRDFGKKFLFEVFNNSKHLEEVAKVPKFDDLSESDIYETGVDEEFSDWAIQ</sequence>
<dbReference type="InterPro" id="IPR032197">
    <property type="entry name" value="Atg7_N"/>
</dbReference>
<dbReference type="GO" id="GO:0006995">
    <property type="term" value="P:cellular response to nitrogen starvation"/>
    <property type="evidence" value="ECO:0007669"/>
    <property type="project" value="TreeGrafter"/>
</dbReference>
<dbReference type="Gene3D" id="3.40.140.100">
    <property type="entry name" value="Ubiquitin-like modifier-activating enzyme ATG7 C-terminal domain"/>
    <property type="match status" value="1"/>
</dbReference>
<dbReference type="GO" id="GO:0015031">
    <property type="term" value="P:protein transport"/>
    <property type="evidence" value="ECO:0007669"/>
    <property type="project" value="UniProtKB-UniRule"/>
</dbReference>
<dbReference type="PANTHER" id="PTHR10953:SF3">
    <property type="entry name" value="UBIQUITIN-LIKE MODIFIER-ACTIVATING ENZYME ATG7"/>
    <property type="match status" value="1"/>
</dbReference>
<comment type="subunit">
    <text evidence="7">Homodimer.</text>
</comment>
<protein>
    <recommendedName>
        <fullName evidence="2 7">Ubiquitin-like modifier-activating enzyme ATG7</fullName>
    </recommendedName>
    <alternativeName>
        <fullName evidence="7">Autophagy-related protein 7</fullName>
    </alternativeName>
</protein>
<dbReference type="Proteomes" id="UP001153636">
    <property type="component" value="Chromosome 10"/>
</dbReference>
<dbReference type="NCBIfam" id="TIGR01381">
    <property type="entry name" value="E1_like_apg7"/>
    <property type="match status" value="1"/>
</dbReference>
<dbReference type="Gene3D" id="3.40.140.70">
    <property type="entry name" value="Ubiquitin-like modifier-activating enzyme ATG7 N-terminal domain"/>
    <property type="match status" value="1"/>
</dbReference>
<evidence type="ECO:0000256" key="1">
    <source>
        <dbReference type="ARBA" id="ARBA00010931"/>
    </source>
</evidence>
<dbReference type="InterPro" id="IPR042523">
    <property type="entry name" value="Atg7_N_2"/>
</dbReference>
<dbReference type="InterPro" id="IPR045886">
    <property type="entry name" value="ThiF/MoeB/HesA"/>
</dbReference>
<evidence type="ECO:0000313" key="11">
    <source>
        <dbReference type="Proteomes" id="UP001153636"/>
    </source>
</evidence>
<gene>
    <name evidence="10" type="ORF">PSYICH_LOCUS1482</name>
</gene>
<keyword evidence="11" id="KW-1185">Reference proteome</keyword>
<organism evidence="10 11">
    <name type="scientific">Psylliodes chrysocephalus</name>
    <dbReference type="NCBI Taxonomy" id="3402493"/>
    <lineage>
        <taxon>Eukaryota</taxon>
        <taxon>Metazoa</taxon>
        <taxon>Ecdysozoa</taxon>
        <taxon>Arthropoda</taxon>
        <taxon>Hexapoda</taxon>
        <taxon>Insecta</taxon>
        <taxon>Pterygota</taxon>
        <taxon>Neoptera</taxon>
        <taxon>Endopterygota</taxon>
        <taxon>Coleoptera</taxon>
        <taxon>Polyphaga</taxon>
        <taxon>Cucujiformia</taxon>
        <taxon>Chrysomeloidea</taxon>
        <taxon>Chrysomelidae</taxon>
        <taxon>Galerucinae</taxon>
        <taxon>Alticini</taxon>
        <taxon>Psylliodes</taxon>
    </lineage>
</organism>
<dbReference type="GO" id="GO:0000045">
    <property type="term" value="P:autophagosome assembly"/>
    <property type="evidence" value="ECO:0007669"/>
    <property type="project" value="TreeGrafter"/>
</dbReference>
<evidence type="ECO:0000313" key="10">
    <source>
        <dbReference type="EMBL" id="CAH1100716.1"/>
    </source>
</evidence>
<dbReference type="EMBL" id="OV651822">
    <property type="protein sequence ID" value="CAH1100716.1"/>
    <property type="molecule type" value="Genomic_DNA"/>
</dbReference>
<feature type="domain" description="THIF-type NAD/FAD binding fold" evidence="8">
    <location>
        <begin position="329"/>
        <end position="582"/>
    </location>
</feature>
<keyword evidence="4 7" id="KW-0653">Protein transport</keyword>
<dbReference type="Pfam" id="PF00899">
    <property type="entry name" value="ThiF"/>
    <property type="match status" value="1"/>
</dbReference>
<proteinExistence type="inferred from homology"/>
<dbReference type="Gene3D" id="3.40.50.720">
    <property type="entry name" value="NAD(P)-binding Rossmann-like Domain"/>
    <property type="match status" value="1"/>
</dbReference>
<keyword evidence="5 7" id="KW-0072">Autophagy</keyword>
<dbReference type="GO" id="GO:0019779">
    <property type="term" value="F:Atg8 activating enzyme activity"/>
    <property type="evidence" value="ECO:0007669"/>
    <property type="project" value="TreeGrafter"/>
</dbReference>
<evidence type="ECO:0000259" key="8">
    <source>
        <dbReference type="Pfam" id="PF00899"/>
    </source>
</evidence>
<accession>A0A9P0G7F2</accession>
<keyword evidence="3 7" id="KW-0813">Transport</keyword>
<evidence type="ECO:0000256" key="4">
    <source>
        <dbReference type="ARBA" id="ARBA00022927"/>
    </source>
</evidence>
<feature type="active site" description="Glycyl thioester intermediate" evidence="6">
    <location>
        <position position="546"/>
    </location>
</feature>
<dbReference type="GO" id="GO:0034727">
    <property type="term" value="P:piecemeal microautophagy of the nucleus"/>
    <property type="evidence" value="ECO:0007669"/>
    <property type="project" value="TreeGrafter"/>
</dbReference>
<dbReference type="AlphaFoldDB" id="A0A9P0G7F2"/>
<dbReference type="GO" id="GO:0000407">
    <property type="term" value="C:phagophore assembly site"/>
    <property type="evidence" value="ECO:0007669"/>
    <property type="project" value="UniProtKB-SubCell"/>
</dbReference>
<dbReference type="PANTHER" id="PTHR10953">
    <property type="entry name" value="UBIQUITIN-ACTIVATING ENZYME E1"/>
    <property type="match status" value="1"/>
</dbReference>
<evidence type="ECO:0000256" key="5">
    <source>
        <dbReference type="ARBA" id="ARBA00023006"/>
    </source>
</evidence>
<evidence type="ECO:0000259" key="9">
    <source>
        <dbReference type="Pfam" id="PF16420"/>
    </source>
</evidence>
<evidence type="ECO:0000256" key="2">
    <source>
        <dbReference type="ARBA" id="ARBA00017647"/>
    </source>
</evidence>
<keyword evidence="7" id="KW-0833">Ubl conjugation pathway</keyword>
<dbReference type="InterPro" id="IPR042522">
    <property type="entry name" value="Atg7_N_1"/>
</dbReference>
<feature type="domain" description="Ubiquitin-like modifier-activating enzyme Atg7 N-terminal" evidence="9">
    <location>
        <begin position="5"/>
        <end position="310"/>
    </location>
</feature>
<dbReference type="GO" id="GO:0000422">
    <property type="term" value="P:autophagy of mitochondrion"/>
    <property type="evidence" value="ECO:0007669"/>
    <property type="project" value="TreeGrafter"/>
</dbReference>
<dbReference type="InterPro" id="IPR000594">
    <property type="entry name" value="ThiF_NAD_FAD-bd"/>
</dbReference>
<dbReference type="FunFam" id="3.40.50.720:FF:000243">
    <property type="entry name" value="Ubiquitin-like modifier-activating enzyme ATG7"/>
    <property type="match status" value="1"/>
</dbReference>
<dbReference type="Pfam" id="PF16420">
    <property type="entry name" value="ATG7_N"/>
    <property type="match status" value="1"/>
</dbReference>
<dbReference type="InterPro" id="IPR035985">
    <property type="entry name" value="Ubiquitin-activating_enz"/>
</dbReference>
<comment type="function">
    <text evidence="7">E1-like activating enzyme involved in the 2 ubiquitin-like systems required for autophagy.</text>
</comment>
<keyword evidence="7" id="KW-0963">Cytoplasm</keyword>
<evidence type="ECO:0000256" key="3">
    <source>
        <dbReference type="ARBA" id="ARBA00022448"/>
    </source>
</evidence>
<dbReference type="GO" id="GO:0019778">
    <property type="term" value="F:Atg12 activating enzyme activity"/>
    <property type="evidence" value="ECO:0007669"/>
    <property type="project" value="TreeGrafter"/>
</dbReference>